<accession>A0A1I7TZ94</accession>
<dbReference type="InterPro" id="IPR027417">
    <property type="entry name" value="P-loop_NTPase"/>
</dbReference>
<feature type="coiled-coil region" evidence="1">
    <location>
        <begin position="186"/>
        <end position="220"/>
    </location>
</feature>
<feature type="coiled-coil region" evidence="1">
    <location>
        <begin position="366"/>
        <end position="397"/>
    </location>
</feature>
<name>A0A1I7TZ94_9PELO</name>
<dbReference type="AlphaFoldDB" id="A0A1I7TZ94"/>
<keyword evidence="4" id="KW-1185">Reference proteome</keyword>
<dbReference type="PANTHER" id="PTHR32182">
    <property type="entry name" value="DNA REPLICATION AND REPAIR PROTEIN RECF"/>
    <property type="match status" value="1"/>
</dbReference>
<evidence type="ECO:0000256" key="1">
    <source>
        <dbReference type="SAM" id="Coils"/>
    </source>
</evidence>
<dbReference type="GO" id="GO:0000731">
    <property type="term" value="P:DNA synthesis involved in DNA repair"/>
    <property type="evidence" value="ECO:0007669"/>
    <property type="project" value="TreeGrafter"/>
</dbReference>
<dbReference type="Gene3D" id="3.40.50.300">
    <property type="entry name" value="P-loop containing nucleotide triphosphate hydrolases"/>
    <property type="match status" value="2"/>
</dbReference>
<dbReference type="STRING" id="1561998.A0A1I7TZ94"/>
<proteinExistence type="predicted"/>
<dbReference type="Pfam" id="PF02463">
    <property type="entry name" value="SMC_N"/>
    <property type="match status" value="1"/>
</dbReference>
<keyword evidence="1" id="KW-0175">Coiled coil</keyword>
<feature type="region of interest" description="Disordered" evidence="2">
    <location>
        <begin position="79"/>
        <end position="124"/>
    </location>
</feature>
<dbReference type="GO" id="GO:0006302">
    <property type="term" value="P:double-strand break repair"/>
    <property type="evidence" value="ECO:0007669"/>
    <property type="project" value="TreeGrafter"/>
</dbReference>
<evidence type="ECO:0000259" key="3">
    <source>
        <dbReference type="Pfam" id="PF02463"/>
    </source>
</evidence>
<evidence type="ECO:0000313" key="4">
    <source>
        <dbReference type="Proteomes" id="UP000095282"/>
    </source>
</evidence>
<dbReference type="PANTHER" id="PTHR32182:SF22">
    <property type="entry name" value="ATP-DEPENDENT ENDONUCLEASE, OLD FAMILY-RELATED"/>
    <property type="match status" value="1"/>
</dbReference>
<organism evidence="4 5">
    <name type="scientific">Caenorhabditis tropicalis</name>
    <dbReference type="NCBI Taxonomy" id="1561998"/>
    <lineage>
        <taxon>Eukaryota</taxon>
        <taxon>Metazoa</taxon>
        <taxon>Ecdysozoa</taxon>
        <taxon>Nematoda</taxon>
        <taxon>Chromadorea</taxon>
        <taxon>Rhabditida</taxon>
        <taxon>Rhabditina</taxon>
        <taxon>Rhabditomorpha</taxon>
        <taxon>Rhabditoidea</taxon>
        <taxon>Rhabditidae</taxon>
        <taxon>Peloderinae</taxon>
        <taxon>Caenorhabditis</taxon>
    </lineage>
</organism>
<dbReference type="eggNOG" id="KOG0018">
    <property type="taxonomic scope" value="Eukaryota"/>
</dbReference>
<sequence>MGLEQMYVKDFKCFKSRTITDFGSLCGLTGANSSGKSTLIQAFVFVIGGLSKDFHGEELEVINESTLTLRRRYKRDNVRFDDEEEEEDHTDDEEDEDEEEGEEEDEEYDDFEDEDEVSEEDMNSEYWIEEKKVSRKRYMKAVLSLNFYFNRQVVAVINSPKIPNSNKELSQLLEKYADSEKHGSEMRRLAVERDAAESQLRKLEKMKEDLEKERRMATKLFLLTLFSTDESISENEKAIIKQENAFNRVKDPTKKRMEEQRIHNLKAERKKFYENRLNTLRAAKRNKVNVPLVDGQLGGLLSSSNSCTPEELDKITLVKIDYGSLIQKQNNPSSSGNVKQRISDLRSKLTGIQLDGFTKIEDIPTLIEKELSCQELIEKAERTRRRLERKIDATSRLRLKHFNKVFEGVAATVGEYAKEMFGEVVHGINLYTKNSNCPWKGVRCKLVESGGVETGIMSCSGGQKRMIYLATMFSILALSKSPIVFIDQLDHGVHFVNYGAELSFKKLINFLADESESTRQIIYAVSNRETTQVLQKIGQKTKLFKEDQ</sequence>
<evidence type="ECO:0000313" key="5">
    <source>
        <dbReference type="WBParaSite" id="Csp11.Scaffold629.g13282.t1"/>
    </source>
</evidence>
<feature type="domain" description="RecF/RecN/SMC N-terminal" evidence="3">
    <location>
        <begin position="3"/>
        <end position="532"/>
    </location>
</feature>
<feature type="compositionally biased region" description="Acidic residues" evidence="2">
    <location>
        <begin position="81"/>
        <end position="123"/>
    </location>
</feature>
<dbReference type="Proteomes" id="UP000095282">
    <property type="component" value="Unplaced"/>
</dbReference>
<reference evidence="5" key="1">
    <citation type="submission" date="2016-11" db="UniProtKB">
        <authorList>
            <consortium name="WormBaseParasite"/>
        </authorList>
    </citation>
    <scope>IDENTIFICATION</scope>
</reference>
<dbReference type="InterPro" id="IPR003395">
    <property type="entry name" value="RecF/RecN/SMC_N"/>
</dbReference>
<dbReference type="SUPFAM" id="SSF52540">
    <property type="entry name" value="P-loop containing nucleoside triphosphate hydrolases"/>
    <property type="match status" value="1"/>
</dbReference>
<protein>
    <submittedName>
        <fullName evidence="5">SMC_N domain-containing protein</fullName>
    </submittedName>
</protein>
<dbReference type="WBParaSite" id="Csp11.Scaffold629.g13282.t1">
    <property type="protein sequence ID" value="Csp11.Scaffold629.g13282.t1"/>
    <property type="gene ID" value="Csp11.Scaffold629.g13282"/>
</dbReference>
<evidence type="ECO:0000256" key="2">
    <source>
        <dbReference type="SAM" id="MobiDB-lite"/>
    </source>
</evidence>